<sequence>MTDWVPIAVALILILFLGIPLIPLSYLVWRHNSRAAFGEELPLRPRLRPIETASAHQLPKMRTVYVHPDAPQDPFGWAEHPQGNLRCKPSRERFTQWATITPLSCRWVSPPSQVVSSSLVLPQPQSAAPVPQSDIARLTVFIRMPQSETGRRERADGGTGLPDLELGMANVHVEGLGASPDPSRTSSRSRPWSR</sequence>
<reference evidence="3" key="1">
    <citation type="journal article" date="2018" name="Genome Biol. Evol.">
        <title>Genomics and development of Lentinus tigrinus, a white-rot wood-decaying mushroom with dimorphic fruiting bodies.</title>
        <authorList>
            <person name="Wu B."/>
            <person name="Xu Z."/>
            <person name="Knudson A."/>
            <person name="Carlson A."/>
            <person name="Chen N."/>
            <person name="Kovaka S."/>
            <person name="LaButti K."/>
            <person name="Lipzen A."/>
            <person name="Pennachio C."/>
            <person name="Riley R."/>
            <person name="Schakwitz W."/>
            <person name="Umezawa K."/>
            <person name="Ohm R.A."/>
            <person name="Grigoriev I.V."/>
            <person name="Nagy L.G."/>
            <person name="Gibbons J."/>
            <person name="Hibbett D."/>
        </authorList>
    </citation>
    <scope>NUCLEOTIDE SEQUENCE [LARGE SCALE GENOMIC DNA]</scope>
    <source>
        <strain evidence="3">ALCF2SS1-6</strain>
    </source>
</reference>
<evidence type="ECO:0000256" key="1">
    <source>
        <dbReference type="SAM" id="MobiDB-lite"/>
    </source>
</evidence>
<feature type="region of interest" description="Disordered" evidence="1">
    <location>
        <begin position="147"/>
        <end position="194"/>
    </location>
</feature>
<evidence type="ECO:0000256" key="2">
    <source>
        <dbReference type="SAM" id="Phobius"/>
    </source>
</evidence>
<keyword evidence="2" id="KW-0472">Membrane</keyword>
<dbReference type="AlphaFoldDB" id="A0A5C2S3V8"/>
<keyword evidence="4" id="KW-1185">Reference proteome</keyword>
<gene>
    <name evidence="3" type="ORF">L227DRAFT_191020</name>
</gene>
<organism evidence="3 4">
    <name type="scientific">Lentinus tigrinus ALCF2SS1-6</name>
    <dbReference type="NCBI Taxonomy" id="1328759"/>
    <lineage>
        <taxon>Eukaryota</taxon>
        <taxon>Fungi</taxon>
        <taxon>Dikarya</taxon>
        <taxon>Basidiomycota</taxon>
        <taxon>Agaricomycotina</taxon>
        <taxon>Agaricomycetes</taxon>
        <taxon>Polyporales</taxon>
        <taxon>Polyporaceae</taxon>
        <taxon>Lentinus</taxon>
    </lineage>
</organism>
<keyword evidence="2" id="KW-1133">Transmembrane helix</keyword>
<feature type="transmembrane region" description="Helical" evidence="2">
    <location>
        <begin position="6"/>
        <end position="29"/>
    </location>
</feature>
<keyword evidence="2" id="KW-0812">Transmembrane</keyword>
<protein>
    <submittedName>
        <fullName evidence="3">Uncharacterized protein</fullName>
    </submittedName>
</protein>
<dbReference type="Proteomes" id="UP000313359">
    <property type="component" value="Unassembled WGS sequence"/>
</dbReference>
<evidence type="ECO:0000313" key="3">
    <source>
        <dbReference type="EMBL" id="RPD58198.1"/>
    </source>
</evidence>
<name>A0A5C2S3V8_9APHY</name>
<proteinExistence type="predicted"/>
<dbReference type="EMBL" id="ML122276">
    <property type="protein sequence ID" value="RPD58198.1"/>
    <property type="molecule type" value="Genomic_DNA"/>
</dbReference>
<accession>A0A5C2S3V8</accession>
<feature type="compositionally biased region" description="Low complexity" evidence="1">
    <location>
        <begin position="179"/>
        <end position="194"/>
    </location>
</feature>
<evidence type="ECO:0000313" key="4">
    <source>
        <dbReference type="Proteomes" id="UP000313359"/>
    </source>
</evidence>